<dbReference type="SUPFAM" id="SSF50022">
    <property type="entry name" value="ISP domain"/>
    <property type="match status" value="1"/>
</dbReference>
<feature type="domain" description="Rieske-like [2Fe-2S]" evidence="3">
    <location>
        <begin position="12"/>
        <end position="125"/>
    </location>
</feature>
<name>A0ABV6R8S6_9MICO</name>
<keyword evidence="1" id="KW-0560">Oxidoreductase</keyword>
<keyword evidence="2" id="KW-0534">Nitrate assimilation</keyword>
<evidence type="ECO:0000313" key="4">
    <source>
        <dbReference type="EMBL" id="MFC0673368.1"/>
    </source>
</evidence>
<comment type="caution">
    <text evidence="4">The sequence shown here is derived from an EMBL/GenBank/DDBJ whole genome shotgun (WGS) entry which is preliminary data.</text>
</comment>
<organism evidence="4 5">
    <name type="scientific">Brachybacterium hainanense</name>
    <dbReference type="NCBI Taxonomy" id="1541174"/>
    <lineage>
        <taxon>Bacteria</taxon>
        <taxon>Bacillati</taxon>
        <taxon>Actinomycetota</taxon>
        <taxon>Actinomycetes</taxon>
        <taxon>Micrococcales</taxon>
        <taxon>Dermabacteraceae</taxon>
        <taxon>Brachybacterium</taxon>
    </lineage>
</organism>
<evidence type="ECO:0000313" key="5">
    <source>
        <dbReference type="Proteomes" id="UP001589793"/>
    </source>
</evidence>
<evidence type="ECO:0000256" key="2">
    <source>
        <dbReference type="ARBA" id="ARBA00023063"/>
    </source>
</evidence>
<accession>A0ABV6R8S6</accession>
<dbReference type="Proteomes" id="UP001589793">
    <property type="component" value="Unassembled WGS sequence"/>
</dbReference>
<keyword evidence="5" id="KW-1185">Reference proteome</keyword>
<dbReference type="InterPro" id="IPR012748">
    <property type="entry name" value="Rieske-like_NirD"/>
</dbReference>
<gene>
    <name evidence="4" type="ORF">ACFFF6_05290</name>
</gene>
<dbReference type="Gene3D" id="2.102.10.10">
    <property type="entry name" value="Rieske [2Fe-2S] iron-sulphur domain"/>
    <property type="match status" value="1"/>
</dbReference>
<dbReference type="PROSITE" id="PS51300">
    <property type="entry name" value="NIRD"/>
    <property type="match status" value="1"/>
</dbReference>
<dbReference type="PANTHER" id="PTHR40562:SF1">
    <property type="entry name" value="NITRITE REDUCTASE (NADH) SMALL SUBUNIT"/>
    <property type="match status" value="1"/>
</dbReference>
<sequence length="142" mass="14725">MSIENPSAPGMVEVCAVADLAPERGCAALVAGRQVALFLLEDGTVHAVQQRDPYSGANVLSRGLVGSHALPAPPGEEPRVVSTLSSPMYKQVWDLGTGAVLDAGGGQLLPIAVHDAEVRAGRVLVSVQPRPLVEAEEPEEDA</sequence>
<protein>
    <submittedName>
        <fullName evidence="4">Nitrite reductase (NAD(P)H) small subunit</fullName>
    </submittedName>
</protein>
<dbReference type="InterPro" id="IPR036922">
    <property type="entry name" value="Rieske_2Fe-2S_sf"/>
</dbReference>
<dbReference type="EMBL" id="JBHLSV010000005">
    <property type="protein sequence ID" value="MFC0673368.1"/>
    <property type="molecule type" value="Genomic_DNA"/>
</dbReference>
<evidence type="ECO:0000259" key="3">
    <source>
        <dbReference type="Pfam" id="PF13806"/>
    </source>
</evidence>
<evidence type="ECO:0000256" key="1">
    <source>
        <dbReference type="ARBA" id="ARBA00023002"/>
    </source>
</evidence>
<dbReference type="PANTHER" id="PTHR40562">
    <property type="match status" value="1"/>
</dbReference>
<dbReference type="Pfam" id="PF13806">
    <property type="entry name" value="Rieske_2"/>
    <property type="match status" value="1"/>
</dbReference>
<proteinExistence type="predicted"/>
<dbReference type="RefSeq" id="WP_376978886.1">
    <property type="nucleotide sequence ID" value="NZ_JBHLSV010000005.1"/>
</dbReference>
<dbReference type="InterPro" id="IPR017881">
    <property type="entry name" value="NirD"/>
</dbReference>
<reference evidence="4 5" key="1">
    <citation type="submission" date="2024-09" db="EMBL/GenBank/DDBJ databases">
        <authorList>
            <person name="Sun Q."/>
            <person name="Mori K."/>
        </authorList>
    </citation>
    <scope>NUCLEOTIDE SEQUENCE [LARGE SCALE GENOMIC DNA]</scope>
    <source>
        <strain evidence="4 5">CICC 10874</strain>
    </source>
</reference>